<comment type="caution">
    <text evidence="1">The sequence shown here is derived from an EMBL/GenBank/DDBJ whole genome shotgun (WGS) entry which is preliminary data.</text>
</comment>
<evidence type="ECO:0000313" key="2">
    <source>
        <dbReference type="Proteomes" id="UP001207468"/>
    </source>
</evidence>
<dbReference type="Proteomes" id="UP001207468">
    <property type="component" value="Unassembled WGS sequence"/>
</dbReference>
<organism evidence="1 2">
    <name type="scientific">Russula earlei</name>
    <dbReference type="NCBI Taxonomy" id="71964"/>
    <lineage>
        <taxon>Eukaryota</taxon>
        <taxon>Fungi</taxon>
        <taxon>Dikarya</taxon>
        <taxon>Basidiomycota</taxon>
        <taxon>Agaricomycotina</taxon>
        <taxon>Agaricomycetes</taxon>
        <taxon>Russulales</taxon>
        <taxon>Russulaceae</taxon>
        <taxon>Russula</taxon>
    </lineage>
</organism>
<keyword evidence="2" id="KW-1185">Reference proteome</keyword>
<name>A0ACC0UH79_9AGAM</name>
<gene>
    <name evidence="1" type="ORF">F5148DRAFT_480612</name>
</gene>
<evidence type="ECO:0000313" key="1">
    <source>
        <dbReference type="EMBL" id="KAI9510923.1"/>
    </source>
</evidence>
<sequence length="253" mass="28711">MFPLPMLKTIPVDLDSMDSRYTVLYHLAFMKNTILRALNNIHAHARKLQPDDPRLSGFLEYTAGCCDVLALHIHTDQRLFRAPILADVALEKLLSDGCVQNMDKVLKGANRLKKLAKKYARDPGEYNGDRFVTRLSFGVEFAARSWAQLHSIDATLLESACSEAEMRDCLRRIIASFLDQSDAAFLIPFIHSHHDRETSKHWPSISPEVRMTIPCLAKVYSRSWELAPFDVSTGRQRTSPEAPIPLLNVYPTF</sequence>
<reference evidence="1" key="1">
    <citation type="submission" date="2021-03" db="EMBL/GenBank/DDBJ databases">
        <title>Evolutionary priming and transition to the ectomycorrhizal habit in an iconic lineage of mushroom-forming fungi: is preadaptation a requirement?</title>
        <authorList>
            <consortium name="DOE Joint Genome Institute"/>
            <person name="Looney B.P."/>
            <person name="Miyauchi S."/>
            <person name="Morin E."/>
            <person name="Drula E."/>
            <person name="Courty P.E."/>
            <person name="Chicoki N."/>
            <person name="Fauchery L."/>
            <person name="Kohler A."/>
            <person name="Kuo A."/>
            <person name="LaButti K."/>
            <person name="Pangilinan J."/>
            <person name="Lipzen A."/>
            <person name="Riley R."/>
            <person name="Andreopoulos W."/>
            <person name="He G."/>
            <person name="Johnson J."/>
            <person name="Barry K.W."/>
            <person name="Grigoriev I.V."/>
            <person name="Nagy L."/>
            <person name="Hibbett D."/>
            <person name="Henrissat B."/>
            <person name="Matheny P.B."/>
            <person name="Labbe J."/>
            <person name="Martin A.F."/>
        </authorList>
    </citation>
    <scope>NUCLEOTIDE SEQUENCE</scope>
    <source>
        <strain evidence="1">BPL698</strain>
    </source>
</reference>
<accession>A0ACC0UH79</accession>
<protein>
    <submittedName>
        <fullName evidence="1">Uncharacterized protein</fullName>
    </submittedName>
</protein>
<dbReference type="EMBL" id="JAGFNK010000031">
    <property type="protein sequence ID" value="KAI9510923.1"/>
    <property type="molecule type" value="Genomic_DNA"/>
</dbReference>
<proteinExistence type="predicted"/>